<evidence type="ECO:0000256" key="5">
    <source>
        <dbReference type="ARBA" id="ARBA00022840"/>
    </source>
</evidence>
<dbReference type="Pfam" id="PF00069">
    <property type="entry name" value="Pkinase"/>
    <property type="match status" value="1"/>
</dbReference>
<dbReference type="InterPro" id="IPR017441">
    <property type="entry name" value="Protein_kinase_ATP_BS"/>
</dbReference>
<proteinExistence type="predicted"/>
<dbReference type="InterPro" id="IPR051175">
    <property type="entry name" value="CLK_kinases"/>
</dbReference>
<dbReference type="PROSITE" id="PS50011">
    <property type="entry name" value="PROTEIN_KINASE_DOM"/>
    <property type="match status" value="1"/>
</dbReference>
<keyword evidence="10" id="KW-1185">Reference proteome</keyword>
<evidence type="ECO:0000256" key="4">
    <source>
        <dbReference type="ARBA" id="ARBA00022777"/>
    </source>
</evidence>
<comment type="caution">
    <text evidence="9">The sequence shown here is derived from an EMBL/GenBank/DDBJ whole genome shotgun (WGS) entry which is preliminary data.</text>
</comment>
<dbReference type="Proteomes" id="UP001623330">
    <property type="component" value="Unassembled WGS sequence"/>
</dbReference>
<feature type="binding site" evidence="6">
    <location>
        <position position="352"/>
    </location>
    <ligand>
        <name>ATP</name>
        <dbReference type="ChEBI" id="CHEBI:30616"/>
    </ligand>
</feature>
<dbReference type="Gene3D" id="3.30.200.20">
    <property type="entry name" value="Phosphorylase Kinase, domain 1"/>
    <property type="match status" value="1"/>
</dbReference>
<evidence type="ECO:0000259" key="8">
    <source>
        <dbReference type="PROSITE" id="PS50011"/>
    </source>
</evidence>
<reference evidence="9 10" key="1">
    <citation type="submission" date="2024-05" db="EMBL/GenBank/DDBJ databases">
        <title>Long read based assembly of the Candida bracarensis genome reveals expanded adhesin content.</title>
        <authorList>
            <person name="Marcet-Houben M."/>
            <person name="Ksiezopolska E."/>
            <person name="Gabaldon T."/>
        </authorList>
    </citation>
    <scope>NUCLEOTIDE SEQUENCE [LARGE SCALE GENOMIC DNA]</scope>
    <source>
        <strain evidence="9 10">CBM6</strain>
    </source>
</reference>
<dbReference type="InterPro" id="IPR011009">
    <property type="entry name" value="Kinase-like_dom_sf"/>
</dbReference>
<dbReference type="InterPro" id="IPR008271">
    <property type="entry name" value="Ser/Thr_kinase_AS"/>
</dbReference>
<dbReference type="Gene3D" id="1.10.510.10">
    <property type="entry name" value="Transferase(Phosphotransferase) domain 1"/>
    <property type="match status" value="2"/>
</dbReference>
<feature type="region of interest" description="Disordered" evidence="7">
    <location>
        <begin position="262"/>
        <end position="286"/>
    </location>
</feature>
<dbReference type="PANTHER" id="PTHR45646">
    <property type="entry name" value="SERINE/THREONINE-PROTEIN KINASE DOA-RELATED"/>
    <property type="match status" value="1"/>
</dbReference>
<dbReference type="SUPFAM" id="SSF56112">
    <property type="entry name" value="Protein kinase-like (PK-like)"/>
    <property type="match status" value="1"/>
</dbReference>
<dbReference type="PROSITE" id="PS00108">
    <property type="entry name" value="PROTEIN_KINASE_ST"/>
    <property type="match status" value="1"/>
</dbReference>
<protein>
    <recommendedName>
        <fullName evidence="8">Protein kinase domain-containing protein</fullName>
    </recommendedName>
</protein>
<accession>A0ABR4NNF7</accession>
<evidence type="ECO:0000256" key="1">
    <source>
        <dbReference type="ARBA" id="ARBA00022527"/>
    </source>
</evidence>
<organism evidence="9 10">
    <name type="scientific">Nakaseomyces bracarensis</name>
    <dbReference type="NCBI Taxonomy" id="273131"/>
    <lineage>
        <taxon>Eukaryota</taxon>
        <taxon>Fungi</taxon>
        <taxon>Dikarya</taxon>
        <taxon>Ascomycota</taxon>
        <taxon>Saccharomycotina</taxon>
        <taxon>Saccharomycetes</taxon>
        <taxon>Saccharomycetales</taxon>
        <taxon>Saccharomycetaceae</taxon>
        <taxon>Nakaseomyces</taxon>
    </lineage>
</organism>
<dbReference type="PROSITE" id="PS00107">
    <property type="entry name" value="PROTEIN_KINASE_ATP"/>
    <property type="match status" value="1"/>
</dbReference>
<gene>
    <name evidence="9" type="ORF">RNJ44_01626</name>
</gene>
<evidence type="ECO:0000256" key="3">
    <source>
        <dbReference type="ARBA" id="ARBA00022741"/>
    </source>
</evidence>
<keyword evidence="5 6" id="KW-0067">ATP-binding</keyword>
<evidence type="ECO:0000313" key="9">
    <source>
        <dbReference type="EMBL" id="KAL3229490.1"/>
    </source>
</evidence>
<evidence type="ECO:0000256" key="6">
    <source>
        <dbReference type="PROSITE-ProRule" id="PRU10141"/>
    </source>
</evidence>
<sequence>MLGFKRKRSRILPSETHNILGANNNNNNNNNTNTNTTIESRDNNTMNANSFINFYTSDMMDDLILDDHGKLNIPNENAILDEGDDEEEEDDDLMMFPQHPQLLTQDSSRYKKQRTVSLPQLPHSRLSYSYYLNNSIASNSTVNNDIFNDSSYTHYNSVLGDISSHLHFNNNTGQNQYNNNIDNNNSLSSAGSMLITPPARVQNDDELLHLTGSSSKTLEGNRGVQLKVAHSVSPMSSMSNHSGFKENFRRLLPTSSNEIEKFQSGANRRGSGGSSSGSYTGRRRSTAKYGLEKVPDDYFKTDKDGHYIYQENDVFGSNGQFIVRDLLGQGTFGKVLKCIDTCSPNNKYVAVKVIRAVDRYREAAKTELRVLSTILEHDPSGQYQCLLLRDCFDYKNHICLVTDLYGRSVYDFMCSNGIARFPGSHIQAIARQLIRSVCFLHDMGIIHTDLKPENILLVDETYVEYDLPQHVVDSMSNRRRLASKGKRKILTNPEIKIIDFGSAVFHKEYHPPVISTRHYRAPEIVLGLGWSFPCDVWSIACVLVELVIGESLYPIHENLEHMAMMQRINGTPFPTKLVDKMFYKVRHKLGNLPSDLNTTVVRHFNRQSLTLQWPEKNKRGEIISTEKSMKRVMESCDRLDIYISRVLKQDYGERLSINWNLAPEKNWSLISSKLLWRDQDDFANYDSSRLFPPPYKLDKESFLFWYWFIDLCRKMFEFDPTKRITARNALDHEWFDLGILDEGIANFVNSRAGYRNSI</sequence>
<dbReference type="PANTHER" id="PTHR45646:SF11">
    <property type="entry name" value="SERINE_THREONINE-PROTEIN KINASE DOA"/>
    <property type="match status" value="1"/>
</dbReference>
<dbReference type="CDD" id="cd14134">
    <property type="entry name" value="PKc_CLK"/>
    <property type="match status" value="1"/>
</dbReference>
<keyword evidence="3 6" id="KW-0547">Nucleotide-binding</keyword>
<evidence type="ECO:0000256" key="7">
    <source>
        <dbReference type="SAM" id="MobiDB-lite"/>
    </source>
</evidence>
<feature type="domain" description="Protein kinase" evidence="8">
    <location>
        <begin position="321"/>
        <end position="735"/>
    </location>
</feature>
<evidence type="ECO:0000256" key="2">
    <source>
        <dbReference type="ARBA" id="ARBA00022679"/>
    </source>
</evidence>
<keyword evidence="1" id="KW-0723">Serine/threonine-protein kinase</keyword>
<dbReference type="EMBL" id="JBEVYD010000011">
    <property type="protein sequence ID" value="KAL3229490.1"/>
    <property type="molecule type" value="Genomic_DNA"/>
</dbReference>
<dbReference type="SMART" id="SM00220">
    <property type="entry name" value="S_TKc"/>
    <property type="match status" value="1"/>
</dbReference>
<name>A0ABR4NNF7_9SACH</name>
<evidence type="ECO:0000313" key="10">
    <source>
        <dbReference type="Proteomes" id="UP001623330"/>
    </source>
</evidence>
<keyword evidence="4" id="KW-0418">Kinase</keyword>
<dbReference type="InterPro" id="IPR000719">
    <property type="entry name" value="Prot_kinase_dom"/>
</dbReference>
<keyword evidence="2" id="KW-0808">Transferase</keyword>